<evidence type="ECO:0000256" key="2">
    <source>
        <dbReference type="SAM" id="Phobius"/>
    </source>
</evidence>
<feature type="compositionally biased region" description="Low complexity" evidence="1">
    <location>
        <begin position="414"/>
        <end position="430"/>
    </location>
</feature>
<evidence type="ECO:0000256" key="1">
    <source>
        <dbReference type="SAM" id="MobiDB-lite"/>
    </source>
</evidence>
<feature type="transmembrane region" description="Helical" evidence="2">
    <location>
        <begin position="474"/>
        <end position="497"/>
    </location>
</feature>
<feature type="transmembrane region" description="Helical" evidence="2">
    <location>
        <begin position="509"/>
        <end position="529"/>
    </location>
</feature>
<organism evidence="3 4">
    <name type="scientific">Rhodotorula mucilaginosa</name>
    <name type="common">Yeast</name>
    <name type="synonym">Rhodotorula rubra</name>
    <dbReference type="NCBI Taxonomy" id="5537"/>
    <lineage>
        <taxon>Eukaryota</taxon>
        <taxon>Fungi</taxon>
        <taxon>Dikarya</taxon>
        <taxon>Basidiomycota</taxon>
        <taxon>Pucciniomycotina</taxon>
        <taxon>Microbotryomycetes</taxon>
        <taxon>Sporidiobolales</taxon>
        <taxon>Sporidiobolaceae</taxon>
        <taxon>Rhodotorula</taxon>
    </lineage>
</organism>
<evidence type="ECO:0000313" key="3">
    <source>
        <dbReference type="EMBL" id="KAG0664439.1"/>
    </source>
</evidence>
<sequence>MGGSIIPLDRAVYCANPDAVYECIKMCPAAEVVSIGVRVGTYLQCSAYFILVLFAPDEGGAESMWLGLSVSFSFLAACYVQLYLGTITLHHTVIVALLSHLPYISTLAGMNSLTSYEVLGPAGVLFLQAGMIVKSLFTLLLWALCLFAFFVGQLPPWTGLQFRQANCFRSTNLVVWLVPVRPGSGPDGESSSTLDLTLIVSYTLFWFLVLAIGSYWTLIAPYVLVKRGGHLRDPRKKKIKGFPLAATNEPEKLLHLLEGEDRAFAHHSHRRRSDSDGDYSDDAINSRGETQWQGHPGGYKRDPELDSLNLMTLRSLSKSGSVRSAASSLPSYRSNVGTSTAVDAPPPRQRREKHQDHSQSSTDQDEDDSALSDTSALSSSSDEDDADSSRRPTPPPRPRSSTNSSSVPAHPPSTAAKTTTKKTAAAAAATGTESLPPASRGMTALSPWSKGLRGTKHDAAARWTRRQAQSRHHFIIWPLVAVLLVFTIVTIEVQMVANDVYPGEEMLDFPGALTLFLAIPTVWAVLKALKRIQEGRRPTPNERADQTFWELAREKEQRRRLRQRRRMRRAERGGGEWS</sequence>
<feature type="transmembrane region" description="Helical" evidence="2">
    <location>
        <begin position="122"/>
        <end position="150"/>
    </location>
</feature>
<evidence type="ECO:0000313" key="4">
    <source>
        <dbReference type="Proteomes" id="UP000777482"/>
    </source>
</evidence>
<dbReference type="AlphaFoldDB" id="A0A9P6W7P3"/>
<feature type="compositionally biased region" description="Low complexity" evidence="1">
    <location>
        <begin position="319"/>
        <end position="331"/>
    </location>
</feature>
<keyword evidence="2" id="KW-0472">Membrane</keyword>
<dbReference type="EMBL" id="PUHQ01000014">
    <property type="protein sequence ID" value="KAG0664439.1"/>
    <property type="molecule type" value="Genomic_DNA"/>
</dbReference>
<feature type="region of interest" description="Disordered" evidence="1">
    <location>
        <begin position="265"/>
        <end position="304"/>
    </location>
</feature>
<accession>A0A9P6W7P3</accession>
<protein>
    <submittedName>
        <fullName evidence="3">Uncharacterized protein</fullName>
    </submittedName>
</protein>
<reference evidence="3 4" key="1">
    <citation type="submission" date="2020-11" db="EMBL/GenBank/DDBJ databases">
        <title>Kefir isolates.</title>
        <authorList>
            <person name="Marcisauskas S."/>
            <person name="Kim Y."/>
            <person name="Blasche S."/>
        </authorList>
    </citation>
    <scope>NUCLEOTIDE SEQUENCE [LARGE SCALE GENOMIC DNA]</scope>
    <source>
        <strain evidence="3 4">KR</strain>
    </source>
</reference>
<feature type="region of interest" description="Disordered" evidence="1">
    <location>
        <begin position="319"/>
        <end position="454"/>
    </location>
</feature>
<feature type="transmembrane region" description="Helical" evidence="2">
    <location>
        <begin position="66"/>
        <end position="84"/>
    </location>
</feature>
<dbReference type="Proteomes" id="UP000777482">
    <property type="component" value="Unassembled WGS sequence"/>
</dbReference>
<name>A0A9P6W7P3_RHOMI</name>
<feature type="compositionally biased region" description="Low complexity" evidence="1">
    <location>
        <begin position="371"/>
        <end position="380"/>
    </location>
</feature>
<keyword evidence="2" id="KW-1133">Transmembrane helix</keyword>
<keyword evidence="2" id="KW-0812">Transmembrane</keyword>
<comment type="caution">
    <text evidence="3">The sequence shown here is derived from an EMBL/GenBank/DDBJ whole genome shotgun (WGS) entry which is preliminary data.</text>
</comment>
<feature type="transmembrane region" description="Helical" evidence="2">
    <location>
        <begin position="204"/>
        <end position="225"/>
    </location>
</feature>
<gene>
    <name evidence="3" type="ORF">C6P46_001484</name>
</gene>
<feature type="compositionally biased region" description="Polar residues" evidence="1">
    <location>
        <begin position="332"/>
        <end position="341"/>
    </location>
</feature>
<keyword evidence="4" id="KW-1185">Reference proteome</keyword>
<dbReference type="OrthoDB" id="2527297at2759"/>
<feature type="transmembrane region" description="Helical" evidence="2">
    <location>
        <begin position="35"/>
        <end position="54"/>
    </location>
</feature>
<proteinExistence type="predicted"/>